<feature type="domain" description="Rhodanese" evidence="1">
    <location>
        <begin position="91"/>
        <end position="214"/>
    </location>
</feature>
<dbReference type="InterPro" id="IPR044664">
    <property type="entry name" value="STR11-like"/>
</dbReference>
<gene>
    <name evidence="2" type="ORF">OSTQU699_LOCUS10143</name>
</gene>
<accession>A0A8S1JBA5</accession>
<dbReference type="InterPro" id="IPR001763">
    <property type="entry name" value="Rhodanese-like_dom"/>
</dbReference>
<dbReference type="SMART" id="SM00450">
    <property type="entry name" value="RHOD"/>
    <property type="match status" value="1"/>
</dbReference>
<dbReference type="PANTHER" id="PTHR45187:SF2">
    <property type="entry name" value="RHODANESE-LIKE DOMAIN-CONTAINING PROTEIN 11, CHLOROPLASTIC"/>
    <property type="match status" value="1"/>
</dbReference>
<dbReference type="CDD" id="cd00158">
    <property type="entry name" value="RHOD"/>
    <property type="match status" value="1"/>
</dbReference>
<dbReference type="OrthoDB" id="566238at2759"/>
<evidence type="ECO:0000259" key="1">
    <source>
        <dbReference type="PROSITE" id="PS50206"/>
    </source>
</evidence>
<dbReference type="PANTHER" id="PTHR45187">
    <property type="entry name" value="RHODANESE-LIKE DOMAIN-CONTAINING PROTEIN 11, CHLOROPLASTIC"/>
    <property type="match status" value="1"/>
</dbReference>
<evidence type="ECO:0000313" key="3">
    <source>
        <dbReference type="Proteomes" id="UP000708148"/>
    </source>
</evidence>
<dbReference type="InterPro" id="IPR036873">
    <property type="entry name" value="Rhodanese-like_dom_sf"/>
</dbReference>
<organism evidence="2 3">
    <name type="scientific">Ostreobium quekettii</name>
    <dbReference type="NCBI Taxonomy" id="121088"/>
    <lineage>
        <taxon>Eukaryota</taxon>
        <taxon>Viridiplantae</taxon>
        <taxon>Chlorophyta</taxon>
        <taxon>core chlorophytes</taxon>
        <taxon>Ulvophyceae</taxon>
        <taxon>TCBD clade</taxon>
        <taxon>Bryopsidales</taxon>
        <taxon>Ostreobineae</taxon>
        <taxon>Ostreobiaceae</taxon>
        <taxon>Ostreobium</taxon>
    </lineage>
</organism>
<reference evidence="2" key="1">
    <citation type="submission" date="2020-12" db="EMBL/GenBank/DDBJ databases">
        <authorList>
            <person name="Iha C."/>
        </authorList>
    </citation>
    <scope>NUCLEOTIDE SEQUENCE</scope>
</reference>
<sequence length="277" mass="29626">MALAQRALANAPASYASSRPRAAGPGRDALGCLRLPAVPSRRASRGRRVACQAASNEVDEMAKAERRWESQVREGKVRNVTCKGAGKLLAQDEGWVLLDVRPPKEVKQASVKGAVAVPLFVPDKETSLPSLMKQMSAFGMGGWWLGTTHMVPNEGFMSEVRAKIPKNSKVIVACQKGLRSLAACEQMALAGYTTLAWINGGFDTAKKGDLPMDGDKDIRYAGIGGVSALLGWTEVQQQDREEAGDRLGNIIKVAGAVLVLDLLALGYEQISYMTGGN</sequence>
<dbReference type="Proteomes" id="UP000708148">
    <property type="component" value="Unassembled WGS sequence"/>
</dbReference>
<protein>
    <recommendedName>
        <fullName evidence="1">Rhodanese domain-containing protein</fullName>
    </recommendedName>
</protein>
<dbReference type="EMBL" id="CAJHUC010002955">
    <property type="protein sequence ID" value="CAD7704788.1"/>
    <property type="molecule type" value="Genomic_DNA"/>
</dbReference>
<dbReference type="SUPFAM" id="SSF52821">
    <property type="entry name" value="Rhodanese/Cell cycle control phosphatase"/>
    <property type="match status" value="1"/>
</dbReference>
<proteinExistence type="predicted"/>
<dbReference type="AlphaFoldDB" id="A0A8S1JBA5"/>
<keyword evidence="3" id="KW-1185">Reference proteome</keyword>
<evidence type="ECO:0000313" key="2">
    <source>
        <dbReference type="EMBL" id="CAD7704788.1"/>
    </source>
</evidence>
<dbReference type="PROSITE" id="PS50206">
    <property type="entry name" value="RHODANESE_3"/>
    <property type="match status" value="1"/>
</dbReference>
<dbReference type="Gene3D" id="3.40.250.10">
    <property type="entry name" value="Rhodanese-like domain"/>
    <property type="match status" value="1"/>
</dbReference>
<name>A0A8S1JBA5_9CHLO</name>
<dbReference type="Pfam" id="PF00581">
    <property type="entry name" value="Rhodanese"/>
    <property type="match status" value="1"/>
</dbReference>
<comment type="caution">
    <text evidence="2">The sequence shown here is derived from an EMBL/GenBank/DDBJ whole genome shotgun (WGS) entry which is preliminary data.</text>
</comment>